<comment type="catalytic activity">
    <reaction evidence="15">
        <text>a 2-hydroxy-3-methyl fatty acyl-CoA = a 2-methyl-branched fatty aldehyde + formyl-CoA</text>
        <dbReference type="Rhea" id="RHEA:25375"/>
        <dbReference type="ChEBI" id="CHEBI:49188"/>
        <dbReference type="ChEBI" id="CHEBI:57376"/>
        <dbReference type="ChEBI" id="CHEBI:58783"/>
        <dbReference type="EC" id="4.1.2.63"/>
    </reaction>
    <physiologicalReaction direction="left-to-right" evidence="15">
        <dbReference type="Rhea" id="RHEA:25376"/>
    </physiologicalReaction>
</comment>
<evidence type="ECO:0000256" key="17">
    <source>
        <dbReference type="ARBA" id="ARBA00044518"/>
    </source>
</evidence>
<feature type="domain" description="Thiamine pyrophosphate enzyme TPP-binding" evidence="26">
    <location>
        <begin position="388"/>
        <end position="547"/>
    </location>
</feature>
<protein>
    <recommendedName>
        <fullName evidence="21">2-hydroxyacyl-CoA lyase 1</fullName>
        <ecNumber evidence="17">4.1.2.63</ecNumber>
    </recommendedName>
    <alternativeName>
        <fullName evidence="22">2-hydroxyphytanoyl-CoA lyase</fullName>
    </alternativeName>
    <alternativeName>
        <fullName evidence="23">Phytanoyl-CoA 2-hydroxylase 2</fullName>
    </alternativeName>
</protein>
<dbReference type="InterPro" id="IPR011766">
    <property type="entry name" value="TPP_enzyme_TPP-bd"/>
</dbReference>
<keyword evidence="7" id="KW-0597">Phosphoprotein</keyword>
<evidence type="ECO:0000256" key="22">
    <source>
        <dbReference type="ARBA" id="ARBA00075677"/>
    </source>
</evidence>
<evidence type="ECO:0000259" key="25">
    <source>
        <dbReference type="Pfam" id="PF00205"/>
    </source>
</evidence>
<evidence type="ECO:0000256" key="1">
    <source>
        <dbReference type="ARBA" id="ARBA00001946"/>
    </source>
</evidence>
<evidence type="ECO:0000256" key="3">
    <source>
        <dbReference type="ARBA" id="ARBA00004275"/>
    </source>
</evidence>
<dbReference type="Proteomes" id="UP001148018">
    <property type="component" value="Unassembled WGS sequence"/>
</dbReference>
<dbReference type="GO" id="GO:0001561">
    <property type="term" value="P:fatty acid alpha-oxidation"/>
    <property type="evidence" value="ECO:0007669"/>
    <property type="project" value="TreeGrafter"/>
</dbReference>
<proteinExistence type="inferred from homology"/>
<dbReference type="Pfam" id="PF02776">
    <property type="entry name" value="TPP_enzyme_N"/>
    <property type="match status" value="1"/>
</dbReference>
<dbReference type="EMBL" id="JANIIK010000109">
    <property type="protein sequence ID" value="KAJ3597925.1"/>
    <property type="molecule type" value="Genomic_DNA"/>
</dbReference>
<evidence type="ECO:0000256" key="24">
    <source>
        <dbReference type="RuleBase" id="RU362132"/>
    </source>
</evidence>
<dbReference type="InterPro" id="IPR029035">
    <property type="entry name" value="DHS-like_NAD/FAD-binding_dom"/>
</dbReference>
<dbReference type="Pfam" id="PF02775">
    <property type="entry name" value="TPP_enzyme_C"/>
    <property type="match status" value="1"/>
</dbReference>
<dbReference type="InterPro" id="IPR012000">
    <property type="entry name" value="Thiamin_PyroP_enz_cen_dom"/>
</dbReference>
<dbReference type="PANTHER" id="PTHR43710:SF2">
    <property type="entry name" value="2-HYDROXYACYL-COA LYASE 1"/>
    <property type="match status" value="1"/>
</dbReference>
<evidence type="ECO:0000256" key="5">
    <source>
        <dbReference type="ARBA" id="ARBA00007812"/>
    </source>
</evidence>
<dbReference type="SUPFAM" id="SSF52518">
    <property type="entry name" value="Thiamin diphosphate-binding fold (THDP-binding)"/>
    <property type="match status" value="2"/>
</dbReference>
<keyword evidence="10" id="KW-0460">Magnesium</keyword>
<keyword evidence="13" id="KW-0576">Peroxisome</keyword>
<evidence type="ECO:0000256" key="23">
    <source>
        <dbReference type="ARBA" id="ARBA00081652"/>
    </source>
</evidence>
<evidence type="ECO:0000259" key="27">
    <source>
        <dbReference type="Pfam" id="PF02776"/>
    </source>
</evidence>
<comment type="cofactor">
    <cofactor evidence="2">
        <name>thiamine diphosphate</name>
        <dbReference type="ChEBI" id="CHEBI:58937"/>
    </cofactor>
</comment>
<accession>A0A9Q0IH75</accession>
<evidence type="ECO:0000256" key="16">
    <source>
        <dbReference type="ARBA" id="ARBA00044454"/>
    </source>
</evidence>
<dbReference type="FunFam" id="3.40.50.970:FF:000027">
    <property type="entry name" value="2-hydroxyacyl-CoA lyase 1"/>
    <property type="match status" value="1"/>
</dbReference>
<comment type="caution">
    <text evidence="28">The sequence shown here is derived from an EMBL/GenBank/DDBJ whole genome shotgun (WGS) entry which is preliminary data.</text>
</comment>
<comment type="catalytic activity">
    <reaction evidence="18">
        <text>2-hydroxyoctadecanoyl-CoA = heptadecanal + formyl-CoA</text>
        <dbReference type="Rhea" id="RHEA:55196"/>
        <dbReference type="ChEBI" id="CHEBI:57376"/>
        <dbReference type="ChEBI" id="CHEBI:74116"/>
        <dbReference type="ChEBI" id="CHEBI:138631"/>
    </reaction>
    <physiologicalReaction direction="left-to-right" evidence="18">
        <dbReference type="Rhea" id="RHEA:55197"/>
    </physiologicalReaction>
</comment>
<keyword evidence="14" id="KW-0456">Lyase</keyword>
<evidence type="ECO:0000256" key="18">
    <source>
        <dbReference type="ARBA" id="ARBA00048738"/>
    </source>
</evidence>
<evidence type="ECO:0000313" key="28">
    <source>
        <dbReference type="EMBL" id="KAJ3597925.1"/>
    </source>
</evidence>
<evidence type="ECO:0000256" key="7">
    <source>
        <dbReference type="ARBA" id="ARBA00022553"/>
    </source>
</evidence>
<evidence type="ECO:0000259" key="26">
    <source>
        <dbReference type="Pfam" id="PF02775"/>
    </source>
</evidence>
<evidence type="ECO:0000256" key="14">
    <source>
        <dbReference type="ARBA" id="ARBA00023239"/>
    </source>
</evidence>
<evidence type="ECO:0000256" key="21">
    <source>
        <dbReference type="ARBA" id="ARBA00069582"/>
    </source>
</evidence>
<comment type="catalytic activity">
    <reaction evidence="16">
        <text>an (R)-2-hydroxy-long-chain-fatty acyl-CoA = a long-chain fatty aldehyde + formyl-CoA</text>
        <dbReference type="Rhea" id="RHEA:67444"/>
        <dbReference type="ChEBI" id="CHEBI:17176"/>
        <dbReference type="ChEBI" id="CHEBI:57376"/>
        <dbReference type="ChEBI" id="CHEBI:170012"/>
        <dbReference type="EC" id="4.1.2.63"/>
    </reaction>
    <physiologicalReaction direction="left-to-right" evidence="16">
        <dbReference type="Rhea" id="RHEA:67445"/>
    </physiologicalReaction>
</comment>
<dbReference type="SUPFAM" id="SSF52467">
    <property type="entry name" value="DHS-like NAD/FAD-binding domain"/>
    <property type="match status" value="1"/>
</dbReference>
<name>A0A9Q0IH75_9TELE</name>
<dbReference type="GO" id="GO:0030976">
    <property type="term" value="F:thiamine pyrophosphate binding"/>
    <property type="evidence" value="ECO:0007669"/>
    <property type="project" value="InterPro"/>
</dbReference>
<comment type="subcellular location">
    <subcellularLocation>
        <location evidence="3">Peroxisome</location>
    </subcellularLocation>
</comment>
<comment type="pathway">
    <text evidence="4">Lipid metabolism; fatty acid metabolism.</text>
</comment>
<keyword evidence="8" id="KW-0479">Metal-binding</keyword>
<evidence type="ECO:0000256" key="19">
    <source>
        <dbReference type="ARBA" id="ARBA00050321"/>
    </source>
</evidence>
<dbReference type="FunFam" id="3.40.50.1220:FF:000006">
    <property type="entry name" value="2-hydroxyacyl-CoA lyase 1"/>
    <property type="match status" value="1"/>
</dbReference>
<evidence type="ECO:0000256" key="13">
    <source>
        <dbReference type="ARBA" id="ARBA00023140"/>
    </source>
</evidence>
<evidence type="ECO:0000256" key="2">
    <source>
        <dbReference type="ARBA" id="ARBA00001964"/>
    </source>
</evidence>
<keyword evidence="9" id="KW-0276">Fatty acid metabolism</keyword>
<dbReference type="GO" id="GO:0005777">
    <property type="term" value="C:peroxisome"/>
    <property type="evidence" value="ECO:0007669"/>
    <property type="project" value="UniProtKB-SubCell"/>
</dbReference>
<dbReference type="GO" id="GO:0106359">
    <property type="term" value="F:2-hydroxyacyl-CoA lyase activity"/>
    <property type="evidence" value="ECO:0007669"/>
    <property type="project" value="UniProtKB-EC"/>
</dbReference>
<comment type="cofactor">
    <cofactor evidence="1">
        <name>Mg(2+)</name>
        <dbReference type="ChEBI" id="CHEBI:18420"/>
    </cofactor>
</comment>
<sequence>MEEVTGAQLIAEALKAQNIEYMFGIVGVPVIEVAMAAQAEGIHYVGMRNEQAACYAASAIGYLTGRPGACLVVSGPGLIHALGGMANANNNCWPVVVIGGSSDQNQETSGAFQEFPQVEACRLYSKFSARPSSLGAIPSVIEKAVRTSMYGRPGACYVDISGDMVNGKVERKDVRFVSCCPPPPVSMADHTAVMEAFAVLKAAKNPLVVIGKGAAYGRAEGPLRDLVDLGGLPFLPTPMGKGVLPDDHPNCVSAARSRALLQADVILLLGARLNWILHFGLPPRFNPHVKIIQVDLCAEEMGNNVRPAAALLGDINTIASQLLEEIRKDGWKYPSNTEWWTTLKEKMAANAKTTMALSLQPAEPMNYYTVFHHVSQLLPRDCIIVSEGANTMDIGRTMLLNALPRHRLDAGTFGTMGVGLGFAIAAAALQGAQGSGHRVVCVEGDSAFGFSGMEVETMCRYKLPVVIIVVNNNGIYSGVDPQTWSEMAEMGDLTTIAPPVTLLPEARYDEVMRAFGGQGYLVRTVEELRSALQASLSYWEGPSLLNILIDPASDRKQQEFPWLTRSNL</sequence>
<dbReference type="Gene3D" id="3.40.50.1220">
    <property type="entry name" value="TPP-binding domain"/>
    <property type="match status" value="1"/>
</dbReference>
<keyword evidence="29" id="KW-1185">Reference proteome</keyword>
<dbReference type="FunFam" id="3.40.50.970:FF:000038">
    <property type="entry name" value="2-hydroxyacyl-CoA lyase 1 isoform X1"/>
    <property type="match status" value="1"/>
</dbReference>
<dbReference type="EC" id="4.1.2.63" evidence="17"/>
<dbReference type="PANTHER" id="PTHR43710">
    <property type="entry name" value="2-HYDROXYACYL-COA LYASE"/>
    <property type="match status" value="1"/>
</dbReference>
<feature type="domain" description="Thiamine pyrophosphate enzyme N-terminal TPP-binding" evidence="27">
    <location>
        <begin position="5"/>
        <end position="118"/>
    </location>
</feature>
<gene>
    <name evidence="28" type="ORF">NHX12_001441</name>
</gene>
<evidence type="ECO:0000313" key="29">
    <source>
        <dbReference type="Proteomes" id="UP001148018"/>
    </source>
</evidence>
<dbReference type="Gene3D" id="3.40.50.970">
    <property type="match status" value="2"/>
</dbReference>
<dbReference type="CDD" id="cd02004">
    <property type="entry name" value="TPP_BZL_OCoD_HPCL"/>
    <property type="match status" value="1"/>
</dbReference>
<evidence type="ECO:0000256" key="10">
    <source>
        <dbReference type="ARBA" id="ARBA00022842"/>
    </source>
</evidence>
<keyword evidence="11 24" id="KW-0786">Thiamine pyrophosphate</keyword>
<dbReference type="InterPro" id="IPR029061">
    <property type="entry name" value="THDP-binding"/>
</dbReference>
<dbReference type="Pfam" id="PF00205">
    <property type="entry name" value="TPP_enzyme_M"/>
    <property type="match status" value="1"/>
</dbReference>
<evidence type="ECO:0000256" key="6">
    <source>
        <dbReference type="ARBA" id="ARBA00011881"/>
    </source>
</evidence>
<dbReference type="GO" id="GO:0000287">
    <property type="term" value="F:magnesium ion binding"/>
    <property type="evidence" value="ECO:0007669"/>
    <property type="project" value="InterPro"/>
</dbReference>
<comment type="catalytic activity">
    <reaction evidence="19">
        <text>2-hydroxy-3-methylhexadecanoyl-CoA = 2-methylpentadecanal + formyl-CoA</text>
        <dbReference type="Rhea" id="RHEA:25379"/>
        <dbReference type="ChEBI" id="CHEBI:49190"/>
        <dbReference type="ChEBI" id="CHEBI:57376"/>
        <dbReference type="ChEBI" id="CHEBI:58784"/>
    </reaction>
    <physiologicalReaction direction="left-to-right" evidence="19">
        <dbReference type="Rhea" id="RHEA:25380"/>
    </physiologicalReaction>
</comment>
<reference evidence="28" key="1">
    <citation type="submission" date="2022-07" db="EMBL/GenBank/DDBJ databases">
        <title>Chromosome-level genome of Muraenolepis orangiensis.</title>
        <authorList>
            <person name="Kim J."/>
        </authorList>
    </citation>
    <scope>NUCLEOTIDE SEQUENCE</scope>
    <source>
        <strain evidence="28">KU_S4_2022</strain>
        <tissue evidence="28">Muscle</tissue>
    </source>
</reference>
<dbReference type="InterPro" id="IPR045025">
    <property type="entry name" value="HACL1-like"/>
</dbReference>
<dbReference type="AlphaFoldDB" id="A0A9Q0IH75"/>
<comment type="catalytic activity">
    <reaction evidence="20">
        <text>2-hydroxyphytanoyl-CoA = 2,6,10,14-tetramethylpentadecanal + formyl-CoA</text>
        <dbReference type="Rhea" id="RHEA:25355"/>
        <dbReference type="ChEBI" id="CHEBI:49189"/>
        <dbReference type="ChEBI" id="CHEBI:57334"/>
        <dbReference type="ChEBI" id="CHEBI:57376"/>
    </reaction>
    <physiologicalReaction direction="left-to-right" evidence="20">
        <dbReference type="Rhea" id="RHEA:25356"/>
    </physiologicalReaction>
</comment>
<organism evidence="28 29">
    <name type="scientific">Muraenolepis orangiensis</name>
    <name type="common">Patagonian moray cod</name>
    <dbReference type="NCBI Taxonomy" id="630683"/>
    <lineage>
        <taxon>Eukaryota</taxon>
        <taxon>Metazoa</taxon>
        <taxon>Chordata</taxon>
        <taxon>Craniata</taxon>
        <taxon>Vertebrata</taxon>
        <taxon>Euteleostomi</taxon>
        <taxon>Actinopterygii</taxon>
        <taxon>Neopterygii</taxon>
        <taxon>Teleostei</taxon>
        <taxon>Neoteleostei</taxon>
        <taxon>Acanthomorphata</taxon>
        <taxon>Zeiogadaria</taxon>
        <taxon>Gadariae</taxon>
        <taxon>Gadiformes</taxon>
        <taxon>Muraenolepidoidei</taxon>
        <taxon>Muraenolepididae</taxon>
        <taxon>Muraenolepis</taxon>
    </lineage>
</organism>
<evidence type="ECO:0000256" key="9">
    <source>
        <dbReference type="ARBA" id="ARBA00022832"/>
    </source>
</evidence>
<dbReference type="OrthoDB" id="10006023at2759"/>
<evidence type="ECO:0000256" key="8">
    <source>
        <dbReference type="ARBA" id="ARBA00022723"/>
    </source>
</evidence>
<evidence type="ECO:0000256" key="11">
    <source>
        <dbReference type="ARBA" id="ARBA00023052"/>
    </source>
</evidence>
<evidence type="ECO:0000256" key="15">
    <source>
        <dbReference type="ARBA" id="ARBA00044451"/>
    </source>
</evidence>
<dbReference type="CDD" id="cd07035">
    <property type="entry name" value="TPP_PYR_POX_like"/>
    <property type="match status" value="1"/>
</dbReference>
<feature type="domain" description="Thiamine pyrophosphate enzyme central" evidence="25">
    <location>
        <begin position="195"/>
        <end position="322"/>
    </location>
</feature>
<comment type="similarity">
    <text evidence="5 24">Belongs to the TPP enzyme family.</text>
</comment>
<evidence type="ECO:0000256" key="12">
    <source>
        <dbReference type="ARBA" id="ARBA00023098"/>
    </source>
</evidence>
<evidence type="ECO:0000256" key="4">
    <source>
        <dbReference type="ARBA" id="ARBA00004872"/>
    </source>
</evidence>
<dbReference type="InterPro" id="IPR012001">
    <property type="entry name" value="Thiamin_PyroP_enz_TPP-bd_dom"/>
</dbReference>
<keyword evidence="12" id="KW-0443">Lipid metabolism</keyword>
<comment type="subunit">
    <text evidence="6">Homotetramer.</text>
</comment>
<evidence type="ECO:0000256" key="20">
    <source>
        <dbReference type="ARBA" id="ARBA00051426"/>
    </source>
</evidence>